<organism evidence="1">
    <name type="scientific">Cyprideis torosa</name>
    <dbReference type="NCBI Taxonomy" id="163714"/>
    <lineage>
        <taxon>Eukaryota</taxon>
        <taxon>Metazoa</taxon>
        <taxon>Ecdysozoa</taxon>
        <taxon>Arthropoda</taxon>
        <taxon>Crustacea</taxon>
        <taxon>Oligostraca</taxon>
        <taxon>Ostracoda</taxon>
        <taxon>Podocopa</taxon>
        <taxon>Podocopida</taxon>
        <taxon>Cytherocopina</taxon>
        <taxon>Cytheroidea</taxon>
        <taxon>Cytherideidae</taxon>
        <taxon>Cyprideis</taxon>
    </lineage>
</organism>
<protein>
    <submittedName>
        <fullName evidence="1">Uncharacterized protein</fullName>
    </submittedName>
</protein>
<dbReference type="Gene3D" id="3.90.70.10">
    <property type="entry name" value="Cysteine proteinases"/>
    <property type="match status" value="1"/>
</dbReference>
<name>A0A7R8W529_9CRUS</name>
<dbReference type="PROSITE" id="PS00972">
    <property type="entry name" value="USP_1"/>
    <property type="match status" value="1"/>
</dbReference>
<gene>
    <name evidence="1" type="ORF">CTOB1V02_LOCUS1243</name>
</gene>
<proteinExistence type="predicted"/>
<dbReference type="GO" id="GO:0004843">
    <property type="term" value="F:cysteine-type deubiquitinase activity"/>
    <property type="evidence" value="ECO:0007669"/>
    <property type="project" value="InterPro"/>
</dbReference>
<dbReference type="GO" id="GO:0016579">
    <property type="term" value="P:protein deubiquitination"/>
    <property type="evidence" value="ECO:0007669"/>
    <property type="project" value="InterPro"/>
</dbReference>
<dbReference type="PROSITE" id="PS50235">
    <property type="entry name" value="USP_3"/>
    <property type="match status" value="1"/>
</dbReference>
<dbReference type="InterPro" id="IPR018200">
    <property type="entry name" value="USP_CS"/>
</dbReference>
<evidence type="ECO:0000313" key="1">
    <source>
        <dbReference type="EMBL" id="CAD7223253.1"/>
    </source>
</evidence>
<dbReference type="InterPro" id="IPR028889">
    <property type="entry name" value="USP"/>
</dbReference>
<dbReference type="InterPro" id="IPR038765">
    <property type="entry name" value="Papain-like_cys_pep_sf"/>
</dbReference>
<dbReference type="Pfam" id="PF00443">
    <property type="entry name" value="UCH"/>
    <property type="match status" value="1"/>
</dbReference>
<dbReference type="EMBL" id="OB660174">
    <property type="protein sequence ID" value="CAD7223253.1"/>
    <property type="molecule type" value="Genomic_DNA"/>
</dbReference>
<reference evidence="1" key="1">
    <citation type="submission" date="2020-11" db="EMBL/GenBank/DDBJ databases">
        <authorList>
            <person name="Tran Van P."/>
        </authorList>
    </citation>
    <scope>NUCLEOTIDE SEQUENCE</scope>
</reference>
<accession>A0A7R8W529</accession>
<dbReference type="InterPro" id="IPR001394">
    <property type="entry name" value="Peptidase_C19_UCH"/>
</dbReference>
<sequence length="188" mass="21081">MGYSKKQIESTCWDWTSQTDPSDVTTEHLFIAYRLTLPPCPLGSCRRNCRGSPHCLNALGEKQCLGELKERTWTGLVDPVDERREDGAQVGLQNLGATCYVNSLLQLWYHTPEFRDTLFLWEPERDPAEDAVSLIASTSNGHRSASETKSVEPKSLVGKLVLIFAQLHSSKRKSYESVRPGKVANSRV</sequence>
<dbReference type="SUPFAM" id="SSF54001">
    <property type="entry name" value="Cysteine proteinases"/>
    <property type="match status" value="1"/>
</dbReference>
<dbReference type="AlphaFoldDB" id="A0A7R8W529"/>
<dbReference type="OrthoDB" id="6375697at2759"/>